<gene>
    <name evidence="1" type="ORF">SPTER_30610</name>
</gene>
<proteinExistence type="predicted"/>
<dbReference type="EMBL" id="CP036259">
    <property type="protein sequence ID" value="QDR81653.1"/>
    <property type="molecule type" value="Genomic_DNA"/>
</dbReference>
<dbReference type="OrthoDB" id="1684340at2"/>
<reference evidence="1 2" key="1">
    <citation type="submission" date="2019-02" db="EMBL/GenBank/DDBJ databases">
        <title>Closed genome of Sporomusa termitida DSM 4440.</title>
        <authorList>
            <person name="Poehlein A."/>
            <person name="Daniel R."/>
        </authorList>
    </citation>
    <scope>NUCLEOTIDE SEQUENCE [LARGE SCALE GENOMIC DNA]</scope>
    <source>
        <strain evidence="1 2">DSM 4440</strain>
    </source>
</reference>
<name>A0A517DWE5_9FIRM</name>
<organism evidence="1 2">
    <name type="scientific">Sporomusa termitida</name>
    <dbReference type="NCBI Taxonomy" id="2377"/>
    <lineage>
        <taxon>Bacteria</taxon>
        <taxon>Bacillati</taxon>
        <taxon>Bacillota</taxon>
        <taxon>Negativicutes</taxon>
        <taxon>Selenomonadales</taxon>
        <taxon>Sporomusaceae</taxon>
        <taxon>Sporomusa</taxon>
    </lineage>
</organism>
<dbReference type="AlphaFoldDB" id="A0A517DWE5"/>
<sequence>MSQSKGLPQNQAGRLRIVFGNTDRTADEIIVYIRSYVSELAGLNIEAAKSVPQHVGQAVVDIQAPAAAIDKAMLRQLLNEAGSCMFQVDSMEEIQ</sequence>
<evidence type="ECO:0000313" key="2">
    <source>
        <dbReference type="Proteomes" id="UP000320776"/>
    </source>
</evidence>
<dbReference type="RefSeq" id="WP_144351121.1">
    <property type="nucleotide sequence ID" value="NZ_CP036259.1"/>
</dbReference>
<evidence type="ECO:0000313" key="1">
    <source>
        <dbReference type="EMBL" id="QDR81653.1"/>
    </source>
</evidence>
<protein>
    <submittedName>
        <fullName evidence="1">Uncharacterized protein</fullName>
    </submittedName>
</protein>
<dbReference type="KEGG" id="sted:SPTER_30610"/>
<dbReference type="Proteomes" id="UP000320776">
    <property type="component" value="Chromosome"/>
</dbReference>
<keyword evidence="2" id="KW-1185">Reference proteome</keyword>
<accession>A0A517DWE5</accession>